<accession>A0A9D9DUF2</accession>
<dbReference type="GO" id="GO:0016788">
    <property type="term" value="F:hydrolase activity, acting on ester bonds"/>
    <property type="evidence" value="ECO:0007669"/>
    <property type="project" value="InterPro"/>
</dbReference>
<dbReference type="SUPFAM" id="SSF51556">
    <property type="entry name" value="Metallo-dependent hydrolases"/>
    <property type="match status" value="1"/>
</dbReference>
<evidence type="ECO:0000256" key="1">
    <source>
        <dbReference type="ARBA" id="ARBA00009275"/>
    </source>
</evidence>
<sequence>MKWIDTHTHIYEPAEGQGDADSCVRRALEAGVFKQILGGVDLSTIRPIREICERYPGQLYPTIGLHPTEVKEDYVSVLDKVYSELSAWNAVAMPVSTQSRPVRGTAAVQPESQSGFARFAEMAAIDSQSVTGSVSDASTLVQSSSSTPQASPGGFRYVAVGEIGMDLYWDKTYARQQEDAFRIQLEWAKSLDLPVVLHVRNAFEEAWHVLSKAQDGCLKGVFHCYSGSLEQSRRVLDLGFLFGIGGVLTFKNAKLPEIVRQLPLESLLLETDAPYLAPVPYRGKPNEGAYIPLIGGKLAECLALPVEAVAEATTVNALRLFRITD</sequence>
<dbReference type="GO" id="GO:0005829">
    <property type="term" value="C:cytosol"/>
    <property type="evidence" value="ECO:0007669"/>
    <property type="project" value="TreeGrafter"/>
</dbReference>
<feature type="binding site" evidence="3">
    <location>
        <position position="223"/>
    </location>
    <ligand>
        <name>a divalent metal cation</name>
        <dbReference type="ChEBI" id="CHEBI:60240"/>
        <label>2</label>
    </ligand>
</feature>
<protein>
    <submittedName>
        <fullName evidence="4">TatD family hydrolase</fullName>
    </submittedName>
</protein>
<evidence type="ECO:0000313" key="5">
    <source>
        <dbReference type="Proteomes" id="UP000823612"/>
    </source>
</evidence>
<feature type="binding site" evidence="3">
    <location>
        <position position="198"/>
    </location>
    <ligand>
        <name>a divalent metal cation</name>
        <dbReference type="ChEBI" id="CHEBI:60240"/>
        <label>2</label>
    </ligand>
</feature>
<evidence type="ECO:0000313" key="4">
    <source>
        <dbReference type="EMBL" id="MBO8432616.1"/>
    </source>
</evidence>
<dbReference type="Proteomes" id="UP000823612">
    <property type="component" value="Unassembled WGS sequence"/>
</dbReference>
<feature type="binding site" evidence="3">
    <location>
        <position position="272"/>
    </location>
    <ligand>
        <name>a divalent metal cation</name>
        <dbReference type="ChEBI" id="CHEBI:60240"/>
        <label>1</label>
    </ligand>
</feature>
<dbReference type="PIRSF" id="PIRSF005902">
    <property type="entry name" value="DNase_TatD"/>
    <property type="match status" value="1"/>
</dbReference>
<proteinExistence type="inferred from homology"/>
<dbReference type="PANTHER" id="PTHR46124:SF4">
    <property type="entry name" value="HYDROLASE TATD"/>
    <property type="match status" value="1"/>
</dbReference>
<comment type="similarity">
    <text evidence="1">Belongs to the metallo-dependent hydrolases superfamily. TatD-type hydrolase family.</text>
</comment>
<dbReference type="InterPro" id="IPR018228">
    <property type="entry name" value="DNase_TatD-rel_CS"/>
</dbReference>
<dbReference type="PROSITE" id="PS01090">
    <property type="entry name" value="TATD_2"/>
    <property type="match status" value="1"/>
</dbReference>
<keyword evidence="2 4" id="KW-0378">Hydrolase</keyword>
<feature type="binding site" evidence="3">
    <location>
        <position position="162"/>
    </location>
    <ligand>
        <name>a divalent metal cation</name>
        <dbReference type="ChEBI" id="CHEBI:60240"/>
        <label>1</label>
    </ligand>
</feature>
<dbReference type="Gene3D" id="3.20.20.140">
    <property type="entry name" value="Metal-dependent hydrolases"/>
    <property type="match status" value="2"/>
</dbReference>
<organism evidence="4 5">
    <name type="scientific">Candidatus Pullibacteroides excrementavium</name>
    <dbReference type="NCBI Taxonomy" id="2840905"/>
    <lineage>
        <taxon>Bacteria</taxon>
        <taxon>Pseudomonadati</taxon>
        <taxon>Bacteroidota</taxon>
        <taxon>Bacteroidia</taxon>
        <taxon>Bacteroidales</taxon>
        <taxon>Candidatus Pullibacteroides</taxon>
    </lineage>
</organism>
<feature type="binding site" evidence="3">
    <location>
        <position position="7"/>
    </location>
    <ligand>
        <name>a divalent metal cation</name>
        <dbReference type="ChEBI" id="CHEBI:60240"/>
        <label>1</label>
    </ligand>
</feature>
<dbReference type="EMBL" id="JADIMZ010000074">
    <property type="protein sequence ID" value="MBO8432616.1"/>
    <property type="molecule type" value="Genomic_DNA"/>
</dbReference>
<gene>
    <name evidence="4" type="ORF">IAB08_04925</name>
</gene>
<reference evidence="4" key="2">
    <citation type="journal article" date="2021" name="PeerJ">
        <title>Extensive microbial diversity within the chicken gut microbiome revealed by metagenomics and culture.</title>
        <authorList>
            <person name="Gilroy R."/>
            <person name="Ravi A."/>
            <person name="Getino M."/>
            <person name="Pursley I."/>
            <person name="Horton D.L."/>
            <person name="Alikhan N.F."/>
            <person name="Baker D."/>
            <person name="Gharbi K."/>
            <person name="Hall N."/>
            <person name="Watson M."/>
            <person name="Adriaenssens E.M."/>
            <person name="Foster-Nyarko E."/>
            <person name="Jarju S."/>
            <person name="Secka A."/>
            <person name="Antonio M."/>
            <person name="Oren A."/>
            <person name="Chaudhuri R.R."/>
            <person name="La Ragione R."/>
            <person name="Hildebrand F."/>
            <person name="Pallen M.J."/>
        </authorList>
    </citation>
    <scope>NUCLEOTIDE SEQUENCE</scope>
    <source>
        <strain evidence="4">2889</strain>
    </source>
</reference>
<feature type="binding site" evidence="3">
    <location>
        <position position="9"/>
    </location>
    <ligand>
        <name>a divalent metal cation</name>
        <dbReference type="ChEBI" id="CHEBI:60240"/>
        <label>1</label>
    </ligand>
</feature>
<name>A0A9D9DUF2_9BACT</name>
<evidence type="ECO:0000256" key="3">
    <source>
        <dbReference type="PIRSR" id="PIRSR005902-1"/>
    </source>
</evidence>
<dbReference type="CDD" id="cd01310">
    <property type="entry name" value="TatD_DNAse"/>
    <property type="match status" value="1"/>
</dbReference>
<keyword evidence="3" id="KW-0479">Metal-binding</keyword>
<reference evidence="4" key="1">
    <citation type="submission" date="2020-10" db="EMBL/GenBank/DDBJ databases">
        <authorList>
            <person name="Gilroy R."/>
        </authorList>
    </citation>
    <scope>NUCLEOTIDE SEQUENCE</scope>
    <source>
        <strain evidence="4">2889</strain>
    </source>
</reference>
<dbReference type="InterPro" id="IPR001130">
    <property type="entry name" value="TatD-like"/>
</dbReference>
<dbReference type="InterPro" id="IPR032466">
    <property type="entry name" value="Metal_Hydrolase"/>
</dbReference>
<dbReference type="AlphaFoldDB" id="A0A9D9DUF2"/>
<dbReference type="PANTHER" id="PTHR46124">
    <property type="entry name" value="D-AMINOACYL-TRNA DEACYLASE"/>
    <property type="match status" value="1"/>
</dbReference>
<dbReference type="Pfam" id="PF01026">
    <property type="entry name" value="TatD_DNase"/>
    <property type="match status" value="2"/>
</dbReference>
<dbReference type="GO" id="GO:0046872">
    <property type="term" value="F:metal ion binding"/>
    <property type="evidence" value="ECO:0007669"/>
    <property type="project" value="UniProtKB-KW"/>
</dbReference>
<evidence type="ECO:0000256" key="2">
    <source>
        <dbReference type="ARBA" id="ARBA00022801"/>
    </source>
</evidence>
<comment type="caution">
    <text evidence="4">The sequence shown here is derived from an EMBL/GenBank/DDBJ whole genome shotgun (WGS) entry which is preliminary data.</text>
</comment>